<dbReference type="OrthoDB" id="2382185at2"/>
<dbReference type="Pfam" id="PF07435">
    <property type="entry name" value="YycH"/>
    <property type="match status" value="1"/>
</dbReference>
<evidence type="ECO:0000313" key="4">
    <source>
        <dbReference type="Proteomes" id="UP000010795"/>
    </source>
</evidence>
<gene>
    <name evidence="3" type="ordered locus">Theco_0140</name>
</gene>
<dbReference type="Gene3D" id="3.30.310.160">
    <property type="entry name" value="YycH protein, domain 2"/>
    <property type="match status" value="1"/>
</dbReference>
<dbReference type="eggNOG" id="COG4863">
    <property type="taxonomic scope" value="Bacteria"/>
</dbReference>
<feature type="domain" description="Regulatory protein YycH" evidence="2">
    <location>
        <begin position="3"/>
        <end position="433"/>
    </location>
</feature>
<dbReference type="InterPro" id="IPR009996">
    <property type="entry name" value="YycH"/>
</dbReference>
<dbReference type="HOGENOM" id="CLU_037125_2_1_9"/>
<dbReference type="KEGG" id="tco:Theco_0140"/>
<dbReference type="Proteomes" id="UP000010795">
    <property type="component" value="Chromosome"/>
</dbReference>
<feature type="compositionally biased region" description="Low complexity" evidence="1">
    <location>
        <begin position="458"/>
        <end position="472"/>
    </location>
</feature>
<dbReference type="InterPro" id="IPR042274">
    <property type="entry name" value="YycH/YycI_2"/>
</dbReference>
<organism evidence="3 4">
    <name type="scientific">Thermobacillus composti (strain DSM 18247 / JCM 13945 / KWC4)</name>
    <dbReference type="NCBI Taxonomy" id="717605"/>
    <lineage>
        <taxon>Bacteria</taxon>
        <taxon>Bacillati</taxon>
        <taxon>Bacillota</taxon>
        <taxon>Bacilli</taxon>
        <taxon>Bacillales</taxon>
        <taxon>Paenibacillaceae</taxon>
        <taxon>Thermobacillus</taxon>
    </lineage>
</organism>
<dbReference type="RefSeq" id="WP_015253154.1">
    <property type="nucleotide sequence ID" value="NC_019897.1"/>
</dbReference>
<reference evidence="4" key="1">
    <citation type="submission" date="2012-01" db="EMBL/GenBank/DDBJ databases">
        <title>Complete sequence of chromosome of Thermobacillus composti KWC4.</title>
        <authorList>
            <person name="Lucas S."/>
            <person name="Han J."/>
            <person name="Lapidus A."/>
            <person name="Cheng J.-F."/>
            <person name="Goodwin L."/>
            <person name="Pitluck S."/>
            <person name="Peters L."/>
            <person name="Ovchinnikova G."/>
            <person name="Teshima H."/>
            <person name="Detter J.C."/>
            <person name="Han C."/>
            <person name="Tapia R."/>
            <person name="Land M."/>
            <person name="Hauser L."/>
            <person name="Kyrpides N."/>
            <person name="Ivanova N."/>
            <person name="Pagani I."/>
            <person name="Anderson I."/>
            <person name="Woyke T."/>
        </authorList>
    </citation>
    <scope>NUCLEOTIDE SEQUENCE [LARGE SCALE GENOMIC DNA]</scope>
    <source>
        <strain evidence="4">DSM 18247 / JCM 13945 / KWC4</strain>
    </source>
</reference>
<sequence>MMEKLKTALLIGLVILSLVQSYLLVYSFPEIGATVRTEQEYISPEQMGDPLRIDEVLYPEDMVLHMGGDRHAVLYPETSYYIRIYDQITAGEYRNFQRIPYAMRDWDELRRNTQGVELRYGGAMPVALLQKTMQIDGDILFLNDAIDRIWLIRRNFPGRSAAEIYFFSADGETVYMAARSPLTADEISDLAGLGRYMPAYTHWRGDIYLPEEPVETVAYTFGYTTFSPQQMQRSLFFDPNKTRYIEDRSGQVIYTDGKRGLQLESGDTWMVFTDPVPMQDGADNLADNVLAAVQFVNQHGGWDSRYRFVPGAVSSDGRNIVFQQYYERYPLISGGVRYGQIRLLMQQGTAVVYERSLLNLGERQKDIAVRWLPGGERLRATLETFSRLREISAVFPAQYVTLTEDRRLVMEPVWAVRYTDGTVQSVAKAVMDAAAAASADGGAETTGQPSGEHRAEDGANAENASEGEAADSVAVMRQADSADEAGGAEGAEAGAAEPAAGEEGAADDAAGATGEAEREGGTAEEEGEPSEPDVPQADAPLEAAG</sequence>
<accession>L0E9F2</accession>
<evidence type="ECO:0000256" key="1">
    <source>
        <dbReference type="SAM" id="MobiDB-lite"/>
    </source>
</evidence>
<evidence type="ECO:0000259" key="2">
    <source>
        <dbReference type="Pfam" id="PF07435"/>
    </source>
</evidence>
<dbReference type="CDD" id="cd15787">
    <property type="entry name" value="YycH_N"/>
    <property type="match status" value="1"/>
</dbReference>
<dbReference type="EMBL" id="CP003255">
    <property type="protein sequence ID" value="AGA56387.1"/>
    <property type="molecule type" value="Genomic_DNA"/>
</dbReference>
<evidence type="ECO:0000313" key="3">
    <source>
        <dbReference type="EMBL" id="AGA56387.1"/>
    </source>
</evidence>
<keyword evidence="4" id="KW-1185">Reference proteome</keyword>
<dbReference type="AlphaFoldDB" id="L0E9F2"/>
<proteinExistence type="predicted"/>
<feature type="compositionally biased region" description="Acidic residues" evidence="1">
    <location>
        <begin position="522"/>
        <end position="531"/>
    </location>
</feature>
<dbReference type="STRING" id="717605.Theco_0140"/>
<name>L0E9F2_THECK</name>
<feature type="compositionally biased region" description="Low complexity" evidence="1">
    <location>
        <begin position="490"/>
        <end position="514"/>
    </location>
</feature>
<protein>
    <recommendedName>
        <fullName evidence="2">Regulatory protein YycH domain-containing protein</fullName>
    </recommendedName>
</protein>
<feature type="region of interest" description="Disordered" evidence="1">
    <location>
        <begin position="439"/>
        <end position="545"/>
    </location>
</feature>